<evidence type="ECO:0008006" key="3">
    <source>
        <dbReference type="Google" id="ProtNLM"/>
    </source>
</evidence>
<sequence length="146" mass="17359">MESKDFRELIERNSKKLQLEKYKTTYYTESADSIVFLVLIKSNYSKNYYLRLKTEIKPLEKDFNKEDFIKHDISDILVSLDSESPEIFDLENHLTDFERGEKMNKFFANNVEQWIKAMLSKESIIEKSNKEDLVLLPYTKSKLGLK</sequence>
<evidence type="ECO:0000313" key="1">
    <source>
        <dbReference type="EMBL" id="PKD20001.1"/>
    </source>
</evidence>
<accession>A0A2N0TZ34</accession>
<comment type="caution">
    <text evidence="1">The sequence shown here is derived from an EMBL/GenBank/DDBJ whole genome shotgun (WGS) entry which is preliminary data.</text>
</comment>
<name>A0A2N0TZ34_9FLAO</name>
<reference evidence="1 2" key="1">
    <citation type="submission" date="2015-10" db="EMBL/GenBank/DDBJ databases">
        <title>Draft genome sequence of Salegentibacter salinarum KCTC 12975.</title>
        <authorList>
            <person name="Lin W."/>
            <person name="Zheng Q."/>
        </authorList>
    </citation>
    <scope>NUCLEOTIDE SEQUENCE [LARGE SCALE GENOMIC DNA]</scope>
    <source>
        <strain evidence="1 2">KCTC 12975</strain>
    </source>
</reference>
<dbReference type="RefSeq" id="WP_079714529.1">
    <property type="nucleotide sequence ID" value="NZ_FUZC01000022.1"/>
</dbReference>
<dbReference type="AlphaFoldDB" id="A0A2N0TZ34"/>
<gene>
    <name evidence="1" type="ORF">APR41_15110</name>
</gene>
<proteinExistence type="predicted"/>
<dbReference type="OrthoDB" id="1495891at2"/>
<protein>
    <recommendedName>
        <fullName evidence="3">DUF4304 domain-containing protein</fullName>
    </recommendedName>
</protein>
<dbReference type="EMBL" id="LKTS01000008">
    <property type="protein sequence ID" value="PKD20001.1"/>
    <property type="molecule type" value="Genomic_DNA"/>
</dbReference>
<dbReference type="Proteomes" id="UP000232673">
    <property type="component" value="Unassembled WGS sequence"/>
</dbReference>
<keyword evidence="2" id="KW-1185">Reference proteome</keyword>
<organism evidence="1 2">
    <name type="scientific">Salegentibacter salinarum</name>
    <dbReference type="NCBI Taxonomy" id="447422"/>
    <lineage>
        <taxon>Bacteria</taxon>
        <taxon>Pseudomonadati</taxon>
        <taxon>Bacteroidota</taxon>
        <taxon>Flavobacteriia</taxon>
        <taxon>Flavobacteriales</taxon>
        <taxon>Flavobacteriaceae</taxon>
        <taxon>Salegentibacter</taxon>
    </lineage>
</organism>
<evidence type="ECO:0000313" key="2">
    <source>
        <dbReference type="Proteomes" id="UP000232673"/>
    </source>
</evidence>